<dbReference type="EMBL" id="CAJHIA010000007">
    <property type="protein sequence ID" value="CAD6441763.1"/>
    <property type="molecule type" value="Genomic_DNA"/>
</dbReference>
<dbReference type="Proteomes" id="UP000624404">
    <property type="component" value="Unassembled WGS sequence"/>
</dbReference>
<reference evidence="1" key="1">
    <citation type="submission" date="2020-10" db="EMBL/GenBank/DDBJ databases">
        <authorList>
            <person name="Kusch S."/>
        </authorList>
    </citation>
    <scope>NUCLEOTIDE SEQUENCE</scope>
    <source>
        <strain evidence="1">SwB9</strain>
    </source>
</reference>
<accession>A0A8H2VNH1</accession>
<proteinExistence type="predicted"/>
<keyword evidence="2" id="KW-1185">Reference proteome</keyword>
<comment type="caution">
    <text evidence="1">The sequence shown here is derived from an EMBL/GenBank/DDBJ whole genome shotgun (WGS) entry which is preliminary data.</text>
</comment>
<dbReference type="AlphaFoldDB" id="A0A8H2VNH1"/>
<evidence type="ECO:0000313" key="1">
    <source>
        <dbReference type="EMBL" id="CAD6441763.1"/>
    </source>
</evidence>
<organism evidence="1 2">
    <name type="scientific">Sclerotinia trifoliorum</name>
    <dbReference type="NCBI Taxonomy" id="28548"/>
    <lineage>
        <taxon>Eukaryota</taxon>
        <taxon>Fungi</taxon>
        <taxon>Dikarya</taxon>
        <taxon>Ascomycota</taxon>
        <taxon>Pezizomycotina</taxon>
        <taxon>Leotiomycetes</taxon>
        <taxon>Helotiales</taxon>
        <taxon>Sclerotiniaceae</taxon>
        <taxon>Sclerotinia</taxon>
    </lineage>
</organism>
<name>A0A8H2VNH1_9HELO</name>
<gene>
    <name evidence="1" type="ORF">SCLTRI_LOCUS1555</name>
</gene>
<sequence length="192" mass="21445">MTVHGRGHIPIHTLVLALSRDHLQYARKDALSKNVRGILNFQCIFEPLRAPISPTTTHISSLPISCTTSWGAFMFASGFALRNEPETTFDLTVFHGLVRAQNERLHLHSNTTTIHATITSGTAPLAFYTSNIPSCYKRGVIAYQFPRLRLRLASTELNSQAFPAYCHISYTLVPIRSFSLPLLFRSLFTVGV</sequence>
<protein>
    <submittedName>
        <fullName evidence="1">F2a46d0c-dec3-4702-9b05-01c2c17c24d5</fullName>
    </submittedName>
</protein>
<evidence type="ECO:0000313" key="2">
    <source>
        <dbReference type="Proteomes" id="UP000624404"/>
    </source>
</evidence>